<evidence type="ECO:0000313" key="7">
    <source>
        <dbReference type="Proteomes" id="UP001596180"/>
    </source>
</evidence>
<proteinExistence type="predicted"/>
<comment type="catalytic activity">
    <reaction evidence="1">
        <text>a uridine in RNA = a pseudouridine in RNA</text>
        <dbReference type="Rhea" id="RHEA:48348"/>
        <dbReference type="Rhea" id="RHEA-COMP:12068"/>
        <dbReference type="Rhea" id="RHEA-COMP:12069"/>
        <dbReference type="ChEBI" id="CHEBI:65314"/>
        <dbReference type="ChEBI" id="CHEBI:65315"/>
    </reaction>
</comment>
<dbReference type="SUPFAM" id="SSF55120">
    <property type="entry name" value="Pseudouridine synthase"/>
    <property type="match status" value="1"/>
</dbReference>
<feature type="region of interest" description="Disordered" evidence="4">
    <location>
        <begin position="1"/>
        <end position="20"/>
    </location>
</feature>
<evidence type="ECO:0000313" key="6">
    <source>
        <dbReference type="EMBL" id="MFC5855555.1"/>
    </source>
</evidence>
<gene>
    <name evidence="6" type="ORF">ACFPZI_28385</name>
</gene>
<dbReference type="PROSITE" id="PS01129">
    <property type="entry name" value="PSI_RLU"/>
    <property type="match status" value="1"/>
</dbReference>
<dbReference type="Pfam" id="PF00849">
    <property type="entry name" value="PseudoU_synth_2"/>
    <property type="match status" value="1"/>
</dbReference>
<dbReference type="EMBL" id="JBHSOA010000070">
    <property type="protein sequence ID" value="MFC5855555.1"/>
    <property type="molecule type" value="Genomic_DNA"/>
</dbReference>
<dbReference type="Proteomes" id="UP001596180">
    <property type="component" value="Unassembled WGS sequence"/>
</dbReference>
<reference evidence="7" key="1">
    <citation type="journal article" date="2019" name="Int. J. Syst. Evol. Microbiol.">
        <title>The Global Catalogue of Microorganisms (GCM) 10K type strain sequencing project: providing services to taxonomists for standard genome sequencing and annotation.</title>
        <authorList>
            <consortium name="The Broad Institute Genomics Platform"/>
            <consortium name="The Broad Institute Genome Sequencing Center for Infectious Disease"/>
            <person name="Wu L."/>
            <person name="Ma J."/>
        </authorList>
    </citation>
    <scope>NUCLEOTIDE SEQUENCE [LARGE SCALE GENOMIC DNA]</scope>
    <source>
        <strain evidence="7">JCM 10411</strain>
    </source>
</reference>
<evidence type="ECO:0000256" key="4">
    <source>
        <dbReference type="SAM" id="MobiDB-lite"/>
    </source>
</evidence>
<dbReference type="InterPro" id="IPR006145">
    <property type="entry name" value="PsdUridine_synth_RsuA/RluA"/>
</dbReference>
<accession>A0ABW1E4Y6</accession>
<dbReference type="InterPro" id="IPR006224">
    <property type="entry name" value="PsdUridine_synth_RluA-like_CS"/>
</dbReference>
<keyword evidence="7" id="KW-1185">Reference proteome</keyword>
<dbReference type="PANTHER" id="PTHR21600">
    <property type="entry name" value="MITOCHONDRIAL RNA PSEUDOURIDINE SYNTHASE"/>
    <property type="match status" value="1"/>
</dbReference>
<sequence>MTRRRRTVPPSPLPQRDGVDPVRVRLPGTGQWATVRDHLVARLPAGSGVVDGMFDAGLIVGADGRPVSADAPCVPGLFVWFHRELPAEMPVPFPLEVVYRDEHIVVADKPHFLATTPRGSHVTQTALARLRRELGIPLLGAAHRLDRLTAGLVLFTVRPEERGAYQTLFRDRLIHKEYEAVAPHDPALALPRTVRNRIVKERGVLTAREVEGEPNALSRVELLDHRADGLARYRLVPGTGQTHQLRVHMSTLGVPILGDPLYPEVTGLVPAGDFRRPLQLLARALEFTDPVTGARHRLRSGRTLAAWTSYGDWAAEDHAAKDCASDDRAAEARTTVDQAAADRPPAPRASGQ</sequence>
<feature type="compositionally biased region" description="Basic and acidic residues" evidence="4">
    <location>
        <begin position="322"/>
        <end position="331"/>
    </location>
</feature>
<feature type="domain" description="Pseudouridine synthase RsuA/RluA-like" evidence="5">
    <location>
        <begin position="103"/>
        <end position="250"/>
    </location>
</feature>
<dbReference type="InterPro" id="IPR020103">
    <property type="entry name" value="PsdUridine_synth_cat_dom_sf"/>
</dbReference>
<dbReference type="InterPro" id="IPR050188">
    <property type="entry name" value="RluA_PseudoU_synthase"/>
</dbReference>
<dbReference type="RefSeq" id="WP_381368734.1">
    <property type="nucleotide sequence ID" value="NZ_JBHSOA010000070.1"/>
</dbReference>
<organism evidence="6 7">
    <name type="scientific">Streptomyces chlorus</name>
    <dbReference type="NCBI Taxonomy" id="887452"/>
    <lineage>
        <taxon>Bacteria</taxon>
        <taxon>Bacillati</taxon>
        <taxon>Actinomycetota</taxon>
        <taxon>Actinomycetes</taxon>
        <taxon>Kitasatosporales</taxon>
        <taxon>Streptomycetaceae</taxon>
        <taxon>Streptomyces</taxon>
    </lineage>
</organism>
<name>A0ABW1E4Y6_9ACTN</name>
<evidence type="ECO:0000259" key="5">
    <source>
        <dbReference type="Pfam" id="PF00849"/>
    </source>
</evidence>
<evidence type="ECO:0000256" key="1">
    <source>
        <dbReference type="ARBA" id="ARBA00000073"/>
    </source>
</evidence>
<feature type="region of interest" description="Disordered" evidence="4">
    <location>
        <begin position="322"/>
        <end position="352"/>
    </location>
</feature>
<evidence type="ECO:0000256" key="3">
    <source>
        <dbReference type="ARBA" id="ARBA00033164"/>
    </source>
</evidence>
<comment type="caution">
    <text evidence="6">The sequence shown here is derived from an EMBL/GenBank/DDBJ whole genome shotgun (WGS) entry which is preliminary data.</text>
</comment>
<dbReference type="PANTHER" id="PTHR21600:SF84">
    <property type="entry name" value="PSEUDOURIDINE SYNTHASE RSUA_RLUA-LIKE DOMAIN-CONTAINING PROTEIN"/>
    <property type="match status" value="1"/>
</dbReference>
<evidence type="ECO:0000256" key="2">
    <source>
        <dbReference type="ARBA" id="ARBA00031870"/>
    </source>
</evidence>
<dbReference type="CDD" id="cd02558">
    <property type="entry name" value="PSRA_1"/>
    <property type="match status" value="1"/>
</dbReference>
<dbReference type="Gene3D" id="3.30.2350.10">
    <property type="entry name" value="Pseudouridine synthase"/>
    <property type="match status" value="1"/>
</dbReference>
<protein>
    <recommendedName>
        <fullName evidence="2">RNA pseudouridylate synthase</fullName>
    </recommendedName>
    <alternativeName>
        <fullName evidence="3">RNA-uridine isomerase</fullName>
    </alternativeName>
</protein>